<dbReference type="AlphaFoldDB" id="A0A8T0FB09"/>
<reference evidence="1" key="2">
    <citation type="submission" date="2020-06" db="EMBL/GenBank/DDBJ databases">
        <authorList>
            <person name="Sheffer M."/>
        </authorList>
    </citation>
    <scope>NUCLEOTIDE SEQUENCE</scope>
</reference>
<proteinExistence type="predicted"/>
<gene>
    <name evidence="1" type="ORF">HNY73_009125</name>
</gene>
<name>A0A8T0FB09_ARGBR</name>
<protein>
    <submittedName>
        <fullName evidence="1">Uncharacterized protein</fullName>
    </submittedName>
</protein>
<comment type="caution">
    <text evidence="1">The sequence shown here is derived from an EMBL/GenBank/DDBJ whole genome shotgun (WGS) entry which is preliminary data.</text>
</comment>
<evidence type="ECO:0000313" key="2">
    <source>
        <dbReference type="Proteomes" id="UP000807504"/>
    </source>
</evidence>
<sequence>MADEKPTFDDDMRNDVYRFAHDLMTDVVKRSGKYVPFIKVPDPGTFLFTEARRIIVRKFLEKEGAYIEGLVEAYAQNFRPLNYFDMNYLENRDKIVAKFRPEPYSEEGFLKLCAALAHTAACILLRNENCTATVHAMNDVHRLMKAVLSRGTLQCSSLPGNIAALLTPKDVNYQ</sequence>
<reference evidence="1" key="1">
    <citation type="journal article" date="2020" name="bioRxiv">
        <title>Chromosome-level reference genome of the European wasp spider Argiope bruennichi: a resource for studies on range expansion and evolutionary adaptation.</title>
        <authorList>
            <person name="Sheffer M.M."/>
            <person name="Hoppe A."/>
            <person name="Krehenwinkel H."/>
            <person name="Uhl G."/>
            <person name="Kuss A.W."/>
            <person name="Jensen L."/>
            <person name="Jensen C."/>
            <person name="Gillespie R.G."/>
            <person name="Hoff K.J."/>
            <person name="Prost S."/>
        </authorList>
    </citation>
    <scope>NUCLEOTIDE SEQUENCE</scope>
</reference>
<organism evidence="1 2">
    <name type="scientific">Argiope bruennichi</name>
    <name type="common">Wasp spider</name>
    <name type="synonym">Aranea bruennichi</name>
    <dbReference type="NCBI Taxonomy" id="94029"/>
    <lineage>
        <taxon>Eukaryota</taxon>
        <taxon>Metazoa</taxon>
        <taxon>Ecdysozoa</taxon>
        <taxon>Arthropoda</taxon>
        <taxon>Chelicerata</taxon>
        <taxon>Arachnida</taxon>
        <taxon>Araneae</taxon>
        <taxon>Araneomorphae</taxon>
        <taxon>Entelegynae</taxon>
        <taxon>Araneoidea</taxon>
        <taxon>Araneidae</taxon>
        <taxon>Argiope</taxon>
    </lineage>
</organism>
<keyword evidence="2" id="KW-1185">Reference proteome</keyword>
<dbReference type="Proteomes" id="UP000807504">
    <property type="component" value="Unassembled WGS sequence"/>
</dbReference>
<accession>A0A8T0FB09</accession>
<evidence type="ECO:0000313" key="1">
    <source>
        <dbReference type="EMBL" id="KAF8787542.1"/>
    </source>
</evidence>
<dbReference type="EMBL" id="JABXBU010000015">
    <property type="protein sequence ID" value="KAF8787542.1"/>
    <property type="molecule type" value="Genomic_DNA"/>
</dbReference>